<proteinExistence type="predicted"/>
<dbReference type="SUPFAM" id="SSF56784">
    <property type="entry name" value="HAD-like"/>
    <property type="match status" value="1"/>
</dbReference>
<name>A0A0C3A7M8_9AGAM</name>
<reference evidence="2" key="2">
    <citation type="submission" date="2015-01" db="EMBL/GenBank/DDBJ databases">
        <title>Evolutionary Origins and Diversification of the Mycorrhizal Mutualists.</title>
        <authorList>
            <consortium name="DOE Joint Genome Institute"/>
            <consortium name="Mycorrhizal Genomics Consortium"/>
            <person name="Kohler A."/>
            <person name="Kuo A."/>
            <person name="Nagy L.G."/>
            <person name="Floudas D."/>
            <person name="Copeland A."/>
            <person name="Barry K.W."/>
            <person name="Cichocki N."/>
            <person name="Veneault-Fourrey C."/>
            <person name="LaButti K."/>
            <person name="Lindquist E.A."/>
            <person name="Lipzen A."/>
            <person name="Lundell T."/>
            <person name="Morin E."/>
            <person name="Murat C."/>
            <person name="Riley R."/>
            <person name="Ohm R."/>
            <person name="Sun H."/>
            <person name="Tunlid A."/>
            <person name="Henrissat B."/>
            <person name="Grigoriev I.V."/>
            <person name="Hibbett D.S."/>
            <person name="Martin F."/>
        </authorList>
    </citation>
    <scope>NUCLEOTIDE SEQUENCE [LARGE SCALE GENOMIC DNA]</scope>
    <source>
        <strain evidence="2">Foug A</strain>
    </source>
</reference>
<dbReference type="Proteomes" id="UP000053989">
    <property type="component" value="Unassembled WGS sequence"/>
</dbReference>
<evidence type="ECO:0000313" key="2">
    <source>
        <dbReference type="Proteomes" id="UP000053989"/>
    </source>
</evidence>
<dbReference type="HOGENOM" id="CLU_045011_13_0_1"/>
<gene>
    <name evidence="1" type="ORF">SCLCIDRAFT_102473</name>
</gene>
<dbReference type="InterPro" id="IPR023198">
    <property type="entry name" value="PGP-like_dom2"/>
</dbReference>
<dbReference type="PANTHER" id="PTHR18901:SF38">
    <property type="entry name" value="PSEUDOURIDINE-5'-PHOSPHATASE"/>
    <property type="match status" value="1"/>
</dbReference>
<dbReference type="STRING" id="1036808.A0A0C3A7M8"/>
<dbReference type="OrthoDB" id="40579at2759"/>
<dbReference type="Gene3D" id="3.40.50.1000">
    <property type="entry name" value="HAD superfamily/HAD-like"/>
    <property type="match status" value="1"/>
</dbReference>
<dbReference type="AlphaFoldDB" id="A0A0C3A7M8"/>
<dbReference type="InterPro" id="IPR041492">
    <property type="entry name" value="HAD_2"/>
</dbReference>
<dbReference type="GO" id="GO:0016791">
    <property type="term" value="F:phosphatase activity"/>
    <property type="evidence" value="ECO:0007669"/>
    <property type="project" value="TreeGrafter"/>
</dbReference>
<reference evidence="1 2" key="1">
    <citation type="submission" date="2014-04" db="EMBL/GenBank/DDBJ databases">
        <authorList>
            <consortium name="DOE Joint Genome Institute"/>
            <person name="Kuo A."/>
            <person name="Kohler A."/>
            <person name="Nagy L.G."/>
            <person name="Floudas D."/>
            <person name="Copeland A."/>
            <person name="Barry K.W."/>
            <person name="Cichocki N."/>
            <person name="Veneault-Fourrey C."/>
            <person name="LaButti K."/>
            <person name="Lindquist E.A."/>
            <person name="Lipzen A."/>
            <person name="Lundell T."/>
            <person name="Morin E."/>
            <person name="Murat C."/>
            <person name="Sun H."/>
            <person name="Tunlid A."/>
            <person name="Henrissat B."/>
            <person name="Grigoriev I.V."/>
            <person name="Hibbett D.S."/>
            <person name="Martin F."/>
            <person name="Nordberg H.P."/>
            <person name="Cantor M.N."/>
            <person name="Hua S.X."/>
        </authorList>
    </citation>
    <scope>NUCLEOTIDE SEQUENCE [LARGE SCALE GENOMIC DNA]</scope>
    <source>
        <strain evidence="1 2">Foug A</strain>
    </source>
</reference>
<dbReference type="SFLD" id="SFLDS00003">
    <property type="entry name" value="Haloacid_Dehalogenase"/>
    <property type="match status" value="1"/>
</dbReference>
<dbReference type="Pfam" id="PF13419">
    <property type="entry name" value="HAD_2"/>
    <property type="match status" value="1"/>
</dbReference>
<dbReference type="SFLD" id="SFLDG01129">
    <property type="entry name" value="C1.5:_HAD__Beta-PGM__Phosphata"/>
    <property type="match status" value="1"/>
</dbReference>
<sequence>MSTARKTEYVIFDMDGLLIDTESTYTKVTNEVLAPHGVEMTWDIKAGLMGKLERDAASHLLSFFPEIPLTIDDYLAQRTARQDMLWPTVQLLPGVHKLIAHLHAHDIPIAVATASQRRNLLRKTEHLQHVFGLFGDRVVCADDVRGKTNGKPEPYIFLCAARERLGRGVGEGEGEGVTQAERMERAKGLVFEDAVPGVEAGKRAGMATVWVPDANLLKLGYTGAHTPDQTLQSIEEFKPEEWGLPPYPNDTLQL</sequence>
<evidence type="ECO:0000313" key="1">
    <source>
        <dbReference type="EMBL" id="KIM69698.1"/>
    </source>
</evidence>
<accession>A0A0C3A7M8</accession>
<dbReference type="InterPro" id="IPR023214">
    <property type="entry name" value="HAD_sf"/>
</dbReference>
<keyword evidence="2" id="KW-1185">Reference proteome</keyword>
<dbReference type="InParanoid" id="A0A0C3A7M8"/>
<evidence type="ECO:0008006" key="3">
    <source>
        <dbReference type="Google" id="ProtNLM"/>
    </source>
</evidence>
<protein>
    <recommendedName>
        <fullName evidence="3">HAD-like protein</fullName>
    </recommendedName>
</protein>
<organism evidence="1 2">
    <name type="scientific">Scleroderma citrinum Foug A</name>
    <dbReference type="NCBI Taxonomy" id="1036808"/>
    <lineage>
        <taxon>Eukaryota</taxon>
        <taxon>Fungi</taxon>
        <taxon>Dikarya</taxon>
        <taxon>Basidiomycota</taxon>
        <taxon>Agaricomycotina</taxon>
        <taxon>Agaricomycetes</taxon>
        <taxon>Agaricomycetidae</taxon>
        <taxon>Boletales</taxon>
        <taxon>Sclerodermatineae</taxon>
        <taxon>Sclerodermataceae</taxon>
        <taxon>Scleroderma</taxon>
    </lineage>
</organism>
<dbReference type="FunCoup" id="A0A0C3A7M8">
    <property type="interactions" value="28"/>
</dbReference>
<dbReference type="EMBL" id="KN822006">
    <property type="protein sequence ID" value="KIM69698.1"/>
    <property type="molecule type" value="Genomic_DNA"/>
</dbReference>
<dbReference type="Gene3D" id="1.10.150.240">
    <property type="entry name" value="Putative phosphatase, domain 2"/>
    <property type="match status" value="1"/>
</dbReference>
<dbReference type="InterPro" id="IPR036412">
    <property type="entry name" value="HAD-like_sf"/>
</dbReference>
<dbReference type="PANTHER" id="PTHR18901">
    <property type="entry name" value="2-DEOXYGLUCOSE-6-PHOSPHATE PHOSPHATASE 2"/>
    <property type="match status" value="1"/>
</dbReference>
<dbReference type="FunFam" id="1.10.150.240:FF:000001">
    <property type="entry name" value="Haloacid dehalogenase-like hydrolase domain"/>
    <property type="match status" value="1"/>
</dbReference>